<dbReference type="InterPro" id="IPR018490">
    <property type="entry name" value="cNMP-bd_dom_sf"/>
</dbReference>
<accession>A0ABW6D9P0</accession>
<dbReference type="Pfam" id="PF00027">
    <property type="entry name" value="cNMP_binding"/>
    <property type="match status" value="1"/>
</dbReference>
<evidence type="ECO:0000259" key="1">
    <source>
        <dbReference type="PROSITE" id="PS50042"/>
    </source>
</evidence>
<dbReference type="PROSITE" id="PS50042">
    <property type="entry name" value="CNMP_BINDING_3"/>
    <property type="match status" value="1"/>
</dbReference>
<dbReference type="EMBL" id="JBBKXZ010000001">
    <property type="protein sequence ID" value="MFD3393642.1"/>
    <property type="molecule type" value="Genomic_DNA"/>
</dbReference>
<evidence type="ECO:0000313" key="3">
    <source>
        <dbReference type="Proteomes" id="UP001598138"/>
    </source>
</evidence>
<name>A0ABW6D9P0_9BACT</name>
<dbReference type="RefSeq" id="WP_377982451.1">
    <property type="nucleotide sequence ID" value="NZ_JBBKXZ010000001.1"/>
</dbReference>
<dbReference type="Proteomes" id="UP001598138">
    <property type="component" value="Unassembled WGS sequence"/>
</dbReference>
<feature type="domain" description="Cyclic nucleotide-binding" evidence="1">
    <location>
        <begin position="3"/>
        <end position="103"/>
    </location>
</feature>
<sequence length="133" mass="15746">MEITKDLLIDTERKILASGILINYLPAEFLFRQGQKAEFVFYLNRGSMEMQWPEKDKKLTISQRNVFIGLDEAFSEGRYVCTAMTTELSEFLVFERAYFMELIQEFEYAIPYLESMQEAFIRNLSPKEISYFT</sequence>
<dbReference type="Gene3D" id="2.60.120.10">
    <property type="entry name" value="Jelly Rolls"/>
    <property type="match status" value="1"/>
</dbReference>
<evidence type="ECO:0000313" key="2">
    <source>
        <dbReference type="EMBL" id="MFD3393642.1"/>
    </source>
</evidence>
<comment type="caution">
    <text evidence="2">The sequence shown here is derived from an EMBL/GenBank/DDBJ whole genome shotgun (WGS) entry which is preliminary data.</text>
</comment>
<dbReference type="InterPro" id="IPR014710">
    <property type="entry name" value="RmlC-like_jellyroll"/>
</dbReference>
<dbReference type="CDD" id="cd00038">
    <property type="entry name" value="CAP_ED"/>
    <property type="match status" value="1"/>
</dbReference>
<gene>
    <name evidence="2" type="ORF">U0R10_03315</name>
</gene>
<dbReference type="InterPro" id="IPR000595">
    <property type="entry name" value="cNMP-bd_dom"/>
</dbReference>
<keyword evidence="3" id="KW-1185">Reference proteome</keyword>
<reference evidence="2 3" key="1">
    <citation type="submission" date="2024-03" db="EMBL/GenBank/DDBJ databases">
        <title>Aquirufa genome sequencing.</title>
        <authorList>
            <person name="Pitt A."/>
            <person name="Hahn M.W."/>
        </authorList>
    </citation>
    <scope>NUCLEOTIDE SEQUENCE [LARGE SCALE GENOMIC DNA]</scope>
    <source>
        <strain evidence="2 3">OSTEICH-129V</strain>
    </source>
</reference>
<proteinExistence type="predicted"/>
<organism evidence="2 3">
    <name type="scientific">Aquirufa avitistagni</name>
    <dbReference type="NCBI Taxonomy" id="3104728"/>
    <lineage>
        <taxon>Bacteria</taxon>
        <taxon>Pseudomonadati</taxon>
        <taxon>Bacteroidota</taxon>
        <taxon>Cytophagia</taxon>
        <taxon>Cytophagales</taxon>
        <taxon>Flectobacillaceae</taxon>
        <taxon>Aquirufa</taxon>
    </lineage>
</organism>
<protein>
    <submittedName>
        <fullName evidence="2">Cyclic nucleotide-binding domain-containing protein</fullName>
    </submittedName>
</protein>
<dbReference type="SUPFAM" id="SSF51206">
    <property type="entry name" value="cAMP-binding domain-like"/>
    <property type="match status" value="1"/>
</dbReference>